<keyword evidence="2" id="KW-1185">Reference proteome</keyword>
<comment type="caution">
    <text evidence="1">The sequence shown here is derived from an EMBL/GenBank/DDBJ whole genome shotgun (WGS) entry which is preliminary data.</text>
</comment>
<evidence type="ECO:0000313" key="2">
    <source>
        <dbReference type="Proteomes" id="UP000244174"/>
    </source>
</evidence>
<gene>
    <name evidence="1" type="ORF">C8P64_2807</name>
</gene>
<dbReference type="AlphaFoldDB" id="A0A2T6AEZ3"/>
<dbReference type="Proteomes" id="UP000244174">
    <property type="component" value="Unassembled WGS sequence"/>
</dbReference>
<protein>
    <submittedName>
        <fullName evidence="1">Uncharacterized protein</fullName>
    </submittedName>
</protein>
<accession>A0A2T6AEZ3</accession>
<dbReference type="EMBL" id="QBKQ01000003">
    <property type="protein sequence ID" value="PTX42379.1"/>
    <property type="molecule type" value="Genomic_DNA"/>
</dbReference>
<proteinExistence type="predicted"/>
<sequence length="43" mass="5062">MSRGVPLKINVKMTHTPEEYQDKTAVCRETIKIYPLFFSIKFT</sequence>
<evidence type="ECO:0000313" key="1">
    <source>
        <dbReference type="EMBL" id="PTX42379.1"/>
    </source>
</evidence>
<name>A0A2T6AEZ3_9FLAO</name>
<organism evidence="1 2">
    <name type="scientific">Christiangramia gaetbulicola</name>
    <dbReference type="NCBI Taxonomy" id="703340"/>
    <lineage>
        <taxon>Bacteria</taxon>
        <taxon>Pseudomonadati</taxon>
        <taxon>Bacteroidota</taxon>
        <taxon>Flavobacteriia</taxon>
        <taxon>Flavobacteriales</taxon>
        <taxon>Flavobacteriaceae</taxon>
        <taxon>Christiangramia</taxon>
    </lineage>
</organism>
<reference evidence="1 2" key="1">
    <citation type="submission" date="2018-04" db="EMBL/GenBank/DDBJ databases">
        <title>Genomic Encyclopedia of Archaeal and Bacterial Type Strains, Phase II (KMG-II): from individual species to whole genera.</title>
        <authorList>
            <person name="Goeker M."/>
        </authorList>
    </citation>
    <scope>NUCLEOTIDE SEQUENCE [LARGE SCALE GENOMIC DNA]</scope>
    <source>
        <strain evidence="1 2">DSM 23082</strain>
    </source>
</reference>